<dbReference type="Proteomes" id="UP000317422">
    <property type="component" value="Unassembled WGS sequence"/>
</dbReference>
<accession>A0A543NM71</accession>
<feature type="transmembrane region" description="Helical" evidence="1">
    <location>
        <begin position="35"/>
        <end position="53"/>
    </location>
</feature>
<dbReference type="EMBL" id="VFQC01000001">
    <property type="protein sequence ID" value="TQN32919.1"/>
    <property type="molecule type" value="Genomic_DNA"/>
</dbReference>
<keyword evidence="1" id="KW-1133">Transmembrane helix</keyword>
<dbReference type="OrthoDB" id="3694145at2"/>
<name>A0A543NM71_9ACTN</name>
<evidence type="ECO:0000313" key="3">
    <source>
        <dbReference type="Proteomes" id="UP000317422"/>
    </source>
</evidence>
<dbReference type="AlphaFoldDB" id="A0A543NM71"/>
<keyword evidence="1" id="KW-0472">Membrane</keyword>
<gene>
    <name evidence="2" type="ORF">FHX37_2907</name>
</gene>
<proteinExistence type="predicted"/>
<organism evidence="2 3">
    <name type="scientific">Haloactinospora alba</name>
    <dbReference type="NCBI Taxonomy" id="405555"/>
    <lineage>
        <taxon>Bacteria</taxon>
        <taxon>Bacillati</taxon>
        <taxon>Actinomycetota</taxon>
        <taxon>Actinomycetes</taxon>
        <taxon>Streptosporangiales</taxon>
        <taxon>Nocardiopsidaceae</taxon>
        <taxon>Haloactinospora</taxon>
    </lineage>
</organism>
<dbReference type="RefSeq" id="WP_141924357.1">
    <property type="nucleotide sequence ID" value="NZ_VFQC01000001.1"/>
</dbReference>
<sequence length="132" mass="14497">MKVRFARWLSSLFLGIGLALVLFGIWLSVRYDVGTGLSAIIPSLVVFGFGLAYRSMPYFTLTNDRLVVPIMRGPKAITALPPRARIDASGTRLVMTTGKSRIVLPVYRGMAHPDDWAALRNSLTQEQGTEAS</sequence>
<evidence type="ECO:0000313" key="2">
    <source>
        <dbReference type="EMBL" id="TQN32919.1"/>
    </source>
</evidence>
<feature type="transmembrane region" description="Helical" evidence="1">
    <location>
        <begin position="12"/>
        <end position="29"/>
    </location>
</feature>
<keyword evidence="1" id="KW-0812">Transmembrane</keyword>
<evidence type="ECO:0008006" key="4">
    <source>
        <dbReference type="Google" id="ProtNLM"/>
    </source>
</evidence>
<keyword evidence="3" id="KW-1185">Reference proteome</keyword>
<comment type="caution">
    <text evidence="2">The sequence shown here is derived from an EMBL/GenBank/DDBJ whole genome shotgun (WGS) entry which is preliminary data.</text>
</comment>
<reference evidence="2 3" key="1">
    <citation type="submission" date="2019-06" db="EMBL/GenBank/DDBJ databases">
        <title>Sequencing the genomes of 1000 actinobacteria strains.</title>
        <authorList>
            <person name="Klenk H.-P."/>
        </authorList>
    </citation>
    <scope>NUCLEOTIDE SEQUENCE [LARGE SCALE GENOMIC DNA]</scope>
    <source>
        <strain evidence="2 3">DSM 45015</strain>
    </source>
</reference>
<evidence type="ECO:0000256" key="1">
    <source>
        <dbReference type="SAM" id="Phobius"/>
    </source>
</evidence>
<protein>
    <recommendedName>
        <fullName evidence="4">PH (Pleckstrin Homology) domain-containing protein</fullName>
    </recommendedName>
</protein>